<dbReference type="InterPro" id="IPR002510">
    <property type="entry name" value="Metalloprtase-TldD/E_N"/>
</dbReference>
<gene>
    <name evidence="2" type="ORF">METZ01_LOCUS251637</name>
</gene>
<dbReference type="Gene3D" id="3.30.2290.10">
    <property type="entry name" value="PmbA/TldD superfamily"/>
    <property type="match status" value="1"/>
</dbReference>
<evidence type="ECO:0000313" key="2">
    <source>
        <dbReference type="EMBL" id="SVB98783.1"/>
    </source>
</evidence>
<accession>A0A382IIT7</accession>
<dbReference type="SUPFAM" id="SSF111283">
    <property type="entry name" value="Putative modulator of DNA gyrase, PmbA/TldD"/>
    <property type="match status" value="1"/>
</dbReference>
<proteinExistence type="predicted"/>
<sequence>MIGQERCEAVLSRALNQPNIKEADAYLSVQDLNLTRFASNDIHQNVSHSNAQLHIRVVVGKRQGRATTNDLSDGGIQKAAKLAHQNALLMPEDPGFNGLPSPDAPPQVATHDLDTASYNPDFRAKVVASVCGLAADGGLEASGFFRNGTQESAVMSTKGAKAYHAGTFA</sequence>
<organism evidence="2">
    <name type="scientific">marine metagenome</name>
    <dbReference type="NCBI Taxonomy" id="408172"/>
    <lineage>
        <taxon>unclassified sequences</taxon>
        <taxon>metagenomes</taxon>
        <taxon>ecological metagenomes</taxon>
    </lineage>
</organism>
<dbReference type="InterPro" id="IPR035068">
    <property type="entry name" value="TldD/PmbA_N"/>
</dbReference>
<dbReference type="PANTHER" id="PTHR43666">
    <property type="entry name" value="TLDD PROTEIN"/>
    <property type="match status" value="1"/>
</dbReference>
<dbReference type="Pfam" id="PF01523">
    <property type="entry name" value="PmbA_TldD_1st"/>
    <property type="match status" value="1"/>
</dbReference>
<dbReference type="GO" id="GO:0008237">
    <property type="term" value="F:metallopeptidase activity"/>
    <property type="evidence" value="ECO:0007669"/>
    <property type="project" value="InterPro"/>
</dbReference>
<dbReference type="AlphaFoldDB" id="A0A382IIT7"/>
<dbReference type="EMBL" id="UINC01067273">
    <property type="protein sequence ID" value="SVB98783.1"/>
    <property type="molecule type" value="Genomic_DNA"/>
</dbReference>
<name>A0A382IIT7_9ZZZZ</name>
<feature type="non-terminal residue" evidence="2">
    <location>
        <position position="169"/>
    </location>
</feature>
<reference evidence="2" key="1">
    <citation type="submission" date="2018-05" db="EMBL/GenBank/DDBJ databases">
        <authorList>
            <person name="Lanie J.A."/>
            <person name="Ng W.-L."/>
            <person name="Kazmierczak K.M."/>
            <person name="Andrzejewski T.M."/>
            <person name="Davidsen T.M."/>
            <person name="Wayne K.J."/>
            <person name="Tettelin H."/>
            <person name="Glass J.I."/>
            <person name="Rusch D."/>
            <person name="Podicherti R."/>
            <person name="Tsui H.-C.T."/>
            <person name="Winkler M.E."/>
        </authorList>
    </citation>
    <scope>NUCLEOTIDE SEQUENCE</scope>
</reference>
<dbReference type="PANTHER" id="PTHR43666:SF1">
    <property type="entry name" value="CONSERVED PROTEIN"/>
    <property type="match status" value="1"/>
</dbReference>
<protein>
    <recommendedName>
        <fullName evidence="1">Metalloprotease TldD/E N-terminal domain-containing protein</fullName>
    </recommendedName>
</protein>
<evidence type="ECO:0000259" key="1">
    <source>
        <dbReference type="Pfam" id="PF01523"/>
    </source>
</evidence>
<dbReference type="GO" id="GO:0006508">
    <property type="term" value="P:proteolysis"/>
    <property type="evidence" value="ECO:0007669"/>
    <property type="project" value="InterPro"/>
</dbReference>
<feature type="domain" description="Metalloprotease TldD/E N-terminal" evidence="1">
    <location>
        <begin position="23"/>
        <end position="87"/>
    </location>
</feature>
<dbReference type="InterPro" id="IPR036059">
    <property type="entry name" value="TldD/PmbA_sf"/>
</dbReference>